<dbReference type="Proteomes" id="UP000836788">
    <property type="component" value="Chromosome 2"/>
</dbReference>
<name>A0A8J9S7K5_PHATR</name>
<dbReference type="OMA" id="DELCWAL"/>
<reference evidence="2" key="1">
    <citation type="submission" date="2022-02" db="EMBL/GenBank/DDBJ databases">
        <authorList>
            <person name="Giguere J D."/>
        </authorList>
    </citation>
    <scope>NUCLEOTIDE SEQUENCE</scope>
    <source>
        <strain evidence="2">CCAP 1055/1</strain>
    </source>
</reference>
<keyword evidence="1" id="KW-0732">Signal</keyword>
<evidence type="ECO:0000313" key="2">
    <source>
        <dbReference type="EMBL" id="CAG9283977.1"/>
    </source>
</evidence>
<feature type="chain" id="PRO_5035442988" description="Fe2OG dioxygenase domain-containing protein" evidence="1">
    <location>
        <begin position="27"/>
        <end position="429"/>
    </location>
</feature>
<gene>
    <name evidence="2" type="ORF">PTTT1_LOCUS24509</name>
</gene>
<evidence type="ECO:0000256" key="1">
    <source>
        <dbReference type="SAM" id="SignalP"/>
    </source>
</evidence>
<protein>
    <recommendedName>
        <fullName evidence="3">Fe2OG dioxygenase domain-containing protein</fullName>
    </recommendedName>
</protein>
<dbReference type="EMBL" id="OU594943">
    <property type="protein sequence ID" value="CAG9283977.1"/>
    <property type="molecule type" value="Genomic_DNA"/>
</dbReference>
<accession>A0A8J9S7K5</accession>
<organism evidence="2">
    <name type="scientific">Phaeodactylum tricornutum</name>
    <name type="common">Diatom</name>
    <dbReference type="NCBI Taxonomy" id="2850"/>
    <lineage>
        <taxon>Eukaryota</taxon>
        <taxon>Sar</taxon>
        <taxon>Stramenopiles</taxon>
        <taxon>Ochrophyta</taxon>
        <taxon>Bacillariophyta</taxon>
        <taxon>Bacillariophyceae</taxon>
        <taxon>Bacillariophycidae</taxon>
        <taxon>Naviculales</taxon>
        <taxon>Phaeodactylaceae</taxon>
        <taxon>Phaeodactylum</taxon>
    </lineage>
</organism>
<dbReference type="AlphaFoldDB" id="A0A8J9S7K5"/>
<proteinExistence type="predicted"/>
<feature type="signal peptide" evidence="1">
    <location>
        <begin position="1"/>
        <end position="26"/>
    </location>
</feature>
<sequence length="429" mass="48301">MKVNAVRFVLSFLACGTVIPPRWVVAEPTDSSGEVGFPPLLDPDDVAYFFANDDLDGLHWALTNVFQRSLRNPNATRRGGEQLPATLVARGGGSTYTTAYKLQHDLEQALYLAETLADPEQAYFFQHTVVPKYREVLDRIPPLESLTRTGGLYPFSPDDVDTVGSIYNKAWHQANVHESLPLDAQGRPKPLLNPNLLLNSLQQQWLGIPTKSSDNRPHPGILVVDDVLTESALQAIRRILWDSTIWYQTKLPLQFGGYVGAYIDDGLHDRLLLQLARELARALPRIFESHPLRYLWAYKYDSNYTGINLHADQAAVNVNLWVTPDEANLDPTSGGLVVFTAKPDATMDFTAYNTNTQAVVEQLLAPTDFANVTIPYRSNRMVLFDSALFHQTDTFRFRKGYRNRRINLTFLYGTMQLERAELSSADTEL</sequence>
<evidence type="ECO:0008006" key="3">
    <source>
        <dbReference type="Google" id="ProtNLM"/>
    </source>
</evidence>